<feature type="domain" description="GtrA/DPMS transmembrane" evidence="7">
    <location>
        <begin position="20"/>
        <end position="132"/>
    </location>
</feature>
<keyword evidence="4 6" id="KW-1133">Transmembrane helix</keyword>
<comment type="subcellular location">
    <subcellularLocation>
        <location evidence="1">Membrane</location>
        <topology evidence="1">Multi-pass membrane protein</topology>
    </subcellularLocation>
</comment>
<evidence type="ECO:0000256" key="6">
    <source>
        <dbReference type="SAM" id="Phobius"/>
    </source>
</evidence>
<dbReference type="PANTHER" id="PTHR38459:SF1">
    <property type="entry name" value="PROPHAGE BACTOPRENOL-LINKED GLUCOSE TRANSLOCASE HOMOLOG"/>
    <property type="match status" value="1"/>
</dbReference>
<reference evidence="8" key="1">
    <citation type="submission" date="2020-08" db="EMBL/GenBank/DDBJ databases">
        <title>Studying the diversity of plant-associated saprophytic bacteria and their role in host health and plant-pathogen interactions.</title>
        <authorList>
            <person name="Potnis N."/>
        </authorList>
    </citation>
    <scope>NUCLEOTIDE SEQUENCE</scope>
    <source>
        <strain evidence="8">F21</strain>
    </source>
</reference>
<evidence type="ECO:0000256" key="1">
    <source>
        <dbReference type="ARBA" id="ARBA00004141"/>
    </source>
</evidence>
<evidence type="ECO:0000259" key="7">
    <source>
        <dbReference type="Pfam" id="PF04138"/>
    </source>
</evidence>
<feature type="transmembrane region" description="Helical" evidence="6">
    <location>
        <begin position="47"/>
        <end position="67"/>
    </location>
</feature>
<dbReference type="InterPro" id="IPR051401">
    <property type="entry name" value="GtrA_CellWall_Glycosyl"/>
</dbReference>
<evidence type="ECO:0000256" key="5">
    <source>
        <dbReference type="ARBA" id="ARBA00023136"/>
    </source>
</evidence>
<feature type="transmembrane region" description="Helical" evidence="6">
    <location>
        <begin position="79"/>
        <end position="103"/>
    </location>
</feature>
<comment type="similarity">
    <text evidence="2">Belongs to the GtrA family.</text>
</comment>
<accession>A0AB73GTQ1</accession>
<dbReference type="InterPro" id="IPR007267">
    <property type="entry name" value="GtrA_DPMS_TM"/>
</dbReference>
<evidence type="ECO:0000256" key="3">
    <source>
        <dbReference type="ARBA" id="ARBA00022692"/>
    </source>
</evidence>
<proteinExistence type="inferred from homology"/>
<gene>
    <name evidence="8" type="ORF">FHR65_000991</name>
</gene>
<dbReference type="GO" id="GO:0000271">
    <property type="term" value="P:polysaccharide biosynthetic process"/>
    <property type="evidence" value="ECO:0007669"/>
    <property type="project" value="InterPro"/>
</dbReference>
<evidence type="ECO:0000256" key="2">
    <source>
        <dbReference type="ARBA" id="ARBA00009399"/>
    </source>
</evidence>
<keyword evidence="3 6" id="KW-0812">Transmembrane</keyword>
<dbReference type="Pfam" id="PF04138">
    <property type="entry name" value="GtrA_DPMS_TM"/>
    <property type="match status" value="1"/>
</dbReference>
<dbReference type="PANTHER" id="PTHR38459">
    <property type="entry name" value="PROPHAGE BACTOPRENOL-LINKED GLUCOSE TRANSLOCASE HOMOLOG"/>
    <property type="match status" value="1"/>
</dbReference>
<keyword evidence="5 6" id="KW-0472">Membrane</keyword>
<protein>
    <submittedName>
        <fullName evidence="8">Flippase GtrA</fullName>
    </submittedName>
</protein>
<dbReference type="Proteomes" id="UP000528595">
    <property type="component" value="Unassembled WGS sequence"/>
</dbReference>
<name>A0AB73GTQ1_9XANT</name>
<dbReference type="GeneID" id="67408312"/>
<feature type="transmembrane region" description="Helical" evidence="6">
    <location>
        <begin position="20"/>
        <end position="41"/>
    </location>
</feature>
<sequence>MMKLLRVALADPRIRQFVLYAVCGGSGVCLDLCVYTGLIWLHVNYQLANAAGYLAGTLLSFALNRHFTFQTYDKTMRRLGLFVATALVGYLVSSALLWGLVSVLGWNPLWAKLATLVVVLILQFSLNRAITFRSPASISSK</sequence>
<evidence type="ECO:0000313" key="8">
    <source>
        <dbReference type="EMBL" id="MBB5669457.1"/>
    </source>
</evidence>
<organism evidence="8">
    <name type="scientific">Xanthomonas arboricola</name>
    <dbReference type="NCBI Taxonomy" id="56448"/>
    <lineage>
        <taxon>Bacteria</taxon>
        <taxon>Pseudomonadati</taxon>
        <taxon>Pseudomonadota</taxon>
        <taxon>Gammaproteobacteria</taxon>
        <taxon>Lysobacterales</taxon>
        <taxon>Lysobacteraceae</taxon>
        <taxon>Xanthomonas</taxon>
    </lineage>
</organism>
<dbReference type="GO" id="GO:0005886">
    <property type="term" value="C:plasma membrane"/>
    <property type="evidence" value="ECO:0007669"/>
    <property type="project" value="TreeGrafter"/>
</dbReference>
<comment type="caution">
    <text evidence="8">The sequence shown here is derived from an EMBL/GenBank/DDBJ whole genome shotgun (WGS) entry which is preliminary data.</text>
</comment>
<feature type="transmembrane region" description="Helical" evidence="6">
    <location>
        <begin position="109"/>
        <end position="126"/>
    </location>
</feature>
<dbReference type="AlphaFoldDB" id="A0AB73GTQ1"/>
<evidence type="ECO:0000256" key="4">
    <source>
        <dbReference type="ARBA" id="ARBA00022989"/>
    </source>
</evidence>
<dbReference type="RefSeq" id="WP_223214397.1">
    <property type="nucleotide sequence ID" value="NZ_CP041965.1"/>
</dbReference>
<dbReference type="EMBL" id="JACIIQ010000003">
    <property type="protein sequence ID" value="MBB5669457.1"/>
    <property type="molecule type" value="Genomic_DNA"/>
</dbReference>